<comment type="caution">
    <text evidence="4">The sequence shown here is derived from an EMBL/GenBank/DDBJ whole genome shotgun (WGS) entry which is preliminary data.</text>
</comment>
<dbReference type="AlphaFoldDB" id="A0AAE0GY27"/>
<dbReference type="Proteomes" id="UP001190700">
    <property type="component" value="Unassembled WGS sequence"/>
</dbReference>
<keyword evidence="5" id="KW-1185">Reference proteome</keyword>
<keyword evidence="2" id="KW-0326">Glycosidase</keyword>
<dbReference type="GO" id="GO:0016798">
    <property type="term" value="F:hydrolase activity, acting on glycosyl bonds"/>
    <property type="evidence" value="ECO:0007669"/>
    <property type="project" value="UniProtKB-KW"/>
</dbReference>
<evidence type="ECO:0000313" key="4">
    <source>
        <dbReference type="EMBL" id="KAK3286409.1"/>
    </source>
</evidence>
<feature type="domain" description="Glycosyl hydrolase family 13 catalytic" evidence="3">
    <location>
        <begin position="17"/>
        <end position="156"/>
    </location>
</feature>
<dbReference type="PANTHER" id="PTHR10357">
    <property type="entry name" value="ALPHA-AMYLASE FAMILY MEMBER"/>
    <property type="match status" value="1"/>
</dbReference>
<dbReference type="Gene3D" id="3.20.20.80">
    <property type="entry name" value="Glycosidases"/>
    <property type="match status" value="1"/>
</dbReference>
<name>A0AAE0GY27_9CHLO</name>
<proteinExistence type="predicted"/>
<gene>
    <name evidence="4" type="ORF">CYMTET_6037</name>
</gene>
<protein>
    <recommendedName>
        <fullName evidence="3">Glycosyl hydrolase family 13 catalytic domain-containing protein</fullName>
    </recommendedName>
</protein>
<dbReference type="EMBL" id="LGRX02001280">
    <property type="protein sequence ID" value="KAK3286409.1"/>
    <property type="molecule type" value="Genomic_DNA"/>
</dbReference>
<dbReference type="PANTHER" id="PTHR10357:SF210">
    <property type="entry name" value="MALTODEXTRIN GLUCOSIDASE"/>
    <property type="match status" value="1"/>
</dbReference>
<dbReference type="GO" id="GO:0005975">
    <property type="term" value="P:carbohydrate metabolic process"/>
    <property type="evidence" value="ECO:0007669"/>
    <property type="project" value="InterPro"/>
</dbReference>
<evidence type="ECO:0000313" key="5">
    <source>
        <dbReference type="Proteomes" id="UP001190700"/>
    </source>
</evidence>
<dbReference type="InterPro" id="IPR006047">
    <property type="entry name" value="GH13_cat_dom"/>
</dbReference>
<evidence type="ECO:0000256" key="1">
    <source>
        <dbReference type="ARBA" id="ARBA00022801"/>
    </source>
</evidence>
<accession>A0AAE0GY27</accession>
<sequence>MDSPNIPAWASSSVWYQIYPLGFFDCSPQNDHTEPQEDKLSALAAWYDYLEELGVGVILFNPLFESDSHGYDTTDYFDVDRRLGTVAAFRKVVQELHARNIRVVLDGVFNHTGRNHKAFLDCREHGLQSEYATWYKLRSGNSLCGDSFDYDAWEGHYNLPELNLEHPG</sequence>
<evidence type="ECO:0000256" key="2">
    <source>
        <dbReference type="ARBA" id="ARBA00023295"/>
    </source>
</evidence>
<evidence type="ECO:0000259" key="3">
    <source>
        <dbReference type="Pfam" id="PF00128"/>
    </source>
</evidence>
<organism evidence="4 5">
    <name type="scientific">Cymbomonas tetramitiformis</name>
    <dbReference type="NCBI Taxonomy" id="36881"/>
    <lineage>
        <taxon>Eukaryota</taxon>
        <taxon>Viridiplantae</taxon>
        <taxon>Chlorophyta</taxon>
        <taxon>Pyramimonadophyceae</taxon>
        <taxon>Pyramimonadales</taxon>
        <taxon>Pyramimonadaceae</taxon>
        <taxon>Cymbomonas</taxon>
    </lineage>
</organism>
<dbReference type="SUPFAM" id="SSF51445">
    <property type="entry name" value="(Trans)glycosidases"/>
    <property type="match status" value="1"/>
</dbReference>
<dbReference type="Pfam" id="PF00128">
    <property type="entry name" value="Alpha-amylase"/>
    <property type="match status" value="1"/>
</dbReference>
<keyword evidence="1" id="KW-0378">Hydrolase</keyword>
<dbReference type="InterPro" id="IPR017853">
    <property type="entry name" value="GH"/>
</dbReference>
<reference evidence="4 5" key="1">
    <citation type="journal article" date="2015" name="Genome Biol. Evol.">
        <title>Comparative Genomics of a Bacterivorous Green Alga Reveals Evolutionary Causalities and Consequences of Phago-Mixotrophic Mode of Nutrition.</title>
        <authorList>
            <person name="Burns J.A."/>
            <person name="Paasch A."/>
            <person name="Narechania A."/>
            <person name="Kim E."/>
        </authorList>
    </citation>
    <scope>NUCLEOTIDE SEQUENCE [LARGE SCALE GENOMIC DNA]</scope>
    <source>
        <strain evidence="4 5">PLY_AMNH</strain>
    </source>
</reference>